<protein>
    <submittedName>
        <fullName evidence="5 6">Neuferricin isoform X1</fullName>
    </submittedName>
</protein>
<dbReference type="InterPro" id="IPR050577">
    <property type="entry name" value="MAPR/NEUFC/NENF-like"/>
</dbReference>
<dbReference type="InterPro" id="IPR036400">
    <property type="entry name" value="Cyt_B5-like_heme/steroid_sf"/>
</dbReference>
<feature type="domain" description="Cytochrome b5 heme-binding" evidence="3">
    <location>
        <begin position="63"/>
        <end position="159"/>
    </location>
</feature>
<evidence type="ECO:0000313" key="4">
    <source>
        <dbReference type="Proteomes" id="UP000694920"/>
    </source>
</evidence>
<evidence type="ECO:0000313" key="8">
    <source>
        <dbReference type="RefSeq" id="XP_015604487.1"/>
    </source>
</evidence>
<dbReference type="GO" id="GO:0016020">
    <property type="term" value="C:membrane"/>
    <property type="evidence" value="ECO:0007669"/>
    <property type="project" value="TreeGrafter"/>
</dbReference>
<dbReference type="GO" id="GO:0012505">
    <property type="term" value="C:endomembrane system"/>
    <property type="evidence" value="ECO:0007669"/>
    <property type="project" value="TreeGrafter"/>
</dbReference>
<dbReference type="SMART" id="SM01117">
    <property type="entry name" value="Cyt-b5"/>
    <property type="match status" value="1"/>
</dbReference>
<keyword evidence="2" id="KW-0812">Transmembrane</keyword>
<proteinExistence type="inferred from homology"/>
<dbReference type="RefSeq" id="XP_015604487.1">
    <property type="nucleotide sequence ID" value="XM_015749001.2"/>
</dbReference>
<dbReference type="SUPFAM" id="SSF55856">
    <property type="entry name" value="Cytochrome b5-like heme/steroid binding domain"/>
    <property type="match status" value="1"/>
</dbReference>
<evidence type="ECO:0000313" key="6">
    <source>
        <dbReference type="RefSeq" id="XP_015604485.1"/>
    </source>
</evidence>
<dbReference type="AlphaFoldDB" id="A0AAJ7C9S1"/>
<keyword evidence="2" id="KW-0472">Membrane</keyword>
<dbReference type="RefSeq" id="XP_015604485.1">
    <property type="nucleotide sequence ID" value="XM_015748999.2"/>
</dbReference>
<dbReference type="Gene3D" id="3.10.120.10">
    <property type="entry name" value="Cytochrome b5-like heme/steroid binding domain"/>
    <property type="match status" value="1"/>
</dbReference>
<dbReference type="PANTHER" id="PTHR10281">
    <property type="entry name" value="MEMBRANE-ASSOCIATED PROGESTERONE RECEPTOR COMPONENT-RELATED"/>
    <property type="match status" value="1"/>
</dbReference>
<dbReference type="RefSeq" id="XP_015604486.1">
    <property type="nucleotide sequence ID" value="XM_015749000.2"/>
</dbReference>
<dbReference type="InterPro" id="IPR001199">
    <property type="entry name" value="Cyt_B5-like_heme/steroid-bd"/>
</dbReference>
<sequence>MLSQYLWISLLFAVIYMFYSSDHHRQILIKFLKENVDAAQTFFMEFNGEAIRKTEFDSSESLFTTDDLKRYNNLNDGLYLSVLGQIYDVTKGEKHYGKGAAYNAFVGNGRDASLAFVTGDFTEEGLIDDISSLSAQQTKDLYGWIQFYKDNYVYKGKLIGRYYDEDGNPTSEFYKYHEKLKIGEQEKSKEEEKKRMFPPCNIEWKIDVGTRVWCTKKSGGIERNWVGVPRMFYENPGSSNYRCACVNIQSKLYNENKGSLREYAGCAKGSTHCTIKQTEDTV</sequence>
<dbReference type="RefSeq" id="XP_015604484.1">
    <property type="nucleotide sequence ID" value="XM_015748998.2"/>
</dbReference>
<accession>A0AAJ7C9S1</accession>
<feature type="transmembrane region" description="Helical" evidence="2">
    <location>
        <begin position="6"/>
        <end position="22"/>
    </location>
</feature>
<dbReference type="Pfam" id="PF00173">
    <property type="entry name" value="Cyt-b5"/>
    <property type="match status" value="1"/>
</dbReference>
<keyword evidence="2" id="KW-1133">Transmembrane helix</keyword>
<evidence type="ECO:0000259" key="3">
    <source>
        <dbReference type="SMART" id="SM01117"/>
    </source>
</evidence>
<dbReference type="Proteomes" id="UP000694920">
    <property type="component" value="Unplaced"/>
</dbReference>
<evidence type="ECO:0000256" key="1">
    <source>
        <dbReference type="ARBA" id="ARBA00038357"/>
    </source>
</evidence>
<evidence type="ECO:0000256" key="2">
    <source>
        <dbReference type="SAM" id="Phobius"/>
    </source>
</evidence>
<keyword evidence="4" id="KW-1185">Reference proteome</keyword>
<dbReference type="PANTHER" id="PTHR10281:SF4">
    <property type="entry name" value="NEUFERRICIN"/>
    <property type="match status" value="1"/>
</dbReference>
<evidence type="ECO:0000313" key="5">
    <source>
        <dbReference type="RefSeq" id="XP_015604484.1"/>
    </source>
</evidence>
<dbReference type="GeneID" id="107272152"/>
<dbReference type="KEGG" id="ccin:107272152"/>
<reference evidence="5 6" key="1">
    <citation type="submission" date="2025-04" db="UniProtKB">
        <authorList>
            <consortium name="RefSeq"/>
        </authorList>
    </citation>
    <scope>IDENTIFICATION</scope>
</reference>
<organism evidence="4 5">
    <name type="scientific">Cephus cinctus</name>
    <name type="common">Wheat stem sawfly</name>
    <dbReference type="NCBI Taxonomy" id="211228"/>
    <lineage>
        <taxon>Eukaryota</taxon>
        <taxon>Metazoa</taxon>
        <taxon>Ecdysozoa</taxon>
        <taxon>Arthropoda</taxon>
        <taxon>Hexapoda</taxon>
        <taxon>Insecta</taxon>
        <taxon>Pterygota</taxon>
        <taxon>Neoptera</taxon>
        <taxon>Endopterygota</taxon>
        <taxon>Hymenoptera</taxon>
        <taxon>Cephoidea</taxon>
        <taxon>Cephidae</taxon>
        <taxon>Cephus</taxon>
    </lineage>
</organism>
<comment type="similarity">
    <text evidence="1">Belongs to the cytochrome b5 family. MAPR subfamily.</text>
</comment>
<name>A0AAJ7C9S1_CEPCN</name>
<gene>
    <name evidence="5 6 7 8" type="primary">LOC107272152</name>
</gene>
<evidence type="ECO:0000313" key="7">
    <source>
        <dbReference type="RefSeq" id="XP_015604486.1"/>
    </source>
</evidence>